<feature type="signal peptide" evidence="15">
    <location>
        <begin position="1"/>
        <end position="25"/>
    </location>
</feature>
<feature type="compositionally biased region" description="Low complexity" evidence="13">
    <location>
        <begin position="853"/>
        <end position="873"/>
    </location>
</feature>
<dbReference type="InterPro" id="IPR022398">
    <property type="entry name" value="Peptidase_S8_His-AS"/>
</dbReference>
<dbReference type="Proteomes" id="UP000318582">
    <property type="component" value="Unassembled WGS sequence"/>
</dbReference>
<dbReference type="CDD" id="cd04059">
    <property type="entry name" value="Peptidases_S8_Protein_convertases_Kexins_Furin-like"/>
    <property type="match status" value="1"/>
</dbReference>
<dbReference type="InterPro" id="IPR036852">
    <property type="entry name" value="Peptidase_S8/S53_dom_sf"/>
</dbReference>
<evidence type="ECO:0000313" key="17">
    <source>
        <dbReference type="EMBL" id="TPX54505.1"/>
    </source>
</evidence>
<dbReference type="SUPFAM" id="SSF52743">
    <property type="entry name" value="Subtilisin-like"/>
    <property type="match status" value="1"/>
</dbReference>
<dbReference type="Pfam" id="PF01483">
    <property type="entry name" value="P_proprotein"/>
    <property type="match status" value="1"/>
</dbReference>
<evidence type="ECO:0000256" key="15">
    <source>
        <dbReference type="SAM" id="SignalP"/>
    </source>
</evidence>
<dbReference type="GO" id="GO:0016485">
    <property type="term" value="P:protein processing"/>
    <property type="evidence" value="ECO:0007669"/>
    <property type="project" value="TreeGrafter"/>
</dbReference>
<dbReference type="InterPro" id="IPR023827">
    <property type="entry name" value="Peptidase_S8_Asp-AS"/>
</dbReference>
<feature type="active site" description="Charge relay system" evidence="11 12">
    <location>
        <position position="397"/>
    </location>
</feature>
<keyword evidence="4 15" id="KW-0732">Signal</keyword>
<evidence type="ECO:0000256" key="8">
    <source>
        <dbReference type="ARBA" id="ARBA00023145"/>
    </source>
</evidence>
<dbReference type="Gene3D" id="3.40.50.200">
    <property type="entry name" value="Peptidase S8/S53 domain"/>
    <property type="match status" value="1"/>
</dbReference>
<dbReference type="InterPro" id="IPR023828">
    <property type="entry name" value="Peptidase_S8_Ser-AS"/>
</dbReference>
<keyword evidence="10" id="KW-0325">Glycoprotein</keyword>
<evidence type="ECO:0000313" key="18">
    <source>
        <dbReference type="Proteomes" id="UP000318582"/>
    </source>
</evidence>
<feature type="compositionally biased region" description="Basic and acidic residues" evidence="13">
    <location>
        <begin position="694"/>
        <end position="721"/>
    </location>
</feature>
<keyword evidence="7" id="KW-0106">Calcium</keyword>
<evidence type="ECO:0000259" key="16">
    <source>
        <dbReference type="PROSITE" id="PS51829"/>
    </source>
</evidence>
<proteinExistence type="inferred from homology"/>
<keyword evidence="14" id="KW-0812">Transmembrane</keyword>
<feature type="compositionally biased region" description="Polar residues" evidence="13">
    <location>
        <begin position="809"/>
        <end position="831"/>
    </location>
</feature>
<keyword evidence="9" id="KW-1015">Disulfide bond</keyword>
<evidence type="ECO:0000256" key="13">
    <source>
        <dbReference type="SAM" id="MobiDB-lite"/>
    </source>
</evidence>
<feature type="chain" id="PRO_5021302092" description="P/Homo B domain-containing protein" evidence="15">
    <location>
        <begin position="26"/>
        <end position="881"/>
    </location>
</feature>
<dbReference type="PROSITE" id="PS51892">
    <property type="entry name" value="SUBTILASE"/>
    <property type="match status" value="1"/>
</dbReference>
<sequence length="881" mass="95536">MRGIRHFLLLFLFAIALCWMSIADAAATRRIGRQWAVQLHDPVTSKLYTPEQAEEYAKQRGFLSLGQIGALQGYFLFEAVDCSAEELSDPARAALCQQQALKRRSPEEVHSDLLESEHVRWFEQQMPKQRSKRQLDFKLFPDPLFPRQWHLHNDGVNGKFPSHDINVTPVWARGINGSGTTVSVIDDGVLFTHPDLTDSWYEAGSYDFNERTTSPLPQSELDNHGTRCAGEIAAAVNNVCGVGVAFGVRLAAERLIGDKVTDGTEAQALNYRLHDIDIYSSSWGPDDDGKSLDGPGYLATAALEAGVMTGRNGHGNIFVFASGNGGQEGDNCNFDSFANSIHTVSIGAITNAGDMPSYGEHCSAHLAVTYSGGNGLGIVTTDIGQDAQCTDTHSGTSAAAPLASGIIALMLSARPDLGWRDVQHLIVTTAKKNDANDGDWRTNGAGHHVSHKYGFGAMDANLLVEASEKHTPLPSPPIQVRKSSNGALKIHAKPQPAEGAVSTMLISEEEAGGLLSVEHVQVTVRIRHPDRKYLRIKLISPSNTESIIAAPRVKDDSRSGFNPWTFMTVHSWGEKAVGTWTLIINDVRSGETDPFTNEPYSSGELLSWSLAIHGTCGEEDVVIDPTQVQAGGRTCSHTVAHVHQQRRQVVGKVLIMAALVLLICAFIFWRRTRGVRAGGHDWTKLPENASGDNTHGDIESPSKGTIDYDRLKSPVDIESPRPEPSSTFSYKFPTSSSSGVKRSASIELLAVRPARNESPLSPQVALDMTNDDSDSETENHNRPSSADSAKRAARRVEAVRNDYLHRSNSRSPLTKTVTTSTITAPTLSSPPIGSPASLRRAMSKTPPPNLTGSPKPLSRSPSTSSLLKRSASAEMLKKFTD</sequence>
<evidence type="ECO:0000256" key="6">
    <source>
        <dbReference type="ARBA" id="ARBA00022825"/>
    </source>
</evidence>
<dbReference type="InterPro" id="IPR008979">
    <property type="entry name" value="Galactose-bd-like_sf"/>
</dbReference>
<dbReference type="PROSITE" id="PS00137">
    <property type="entry name" value="SUBTILASE_HIS"/>
    <property type="match status" value="1"/>
</dbReference>
<feature type="region of interest" description="Disordered" evidence="13">
    <location>
        <begin position="754"/>
        <end position="881"/>
    </location>
</feature>
<dbReference type="Pfam" id="PF16470">
    <property type="entry name" value="S8_pro-domain"/>
    <property type="match status" value="1"/>
</dbReference>
<dbReference type="PROSITE" id="PS00136">
    <property type="entry name" value="SUBTILASE_ASP"/>
    <property type="match status" value="1"/>
</dbReference>
<dbReference type="InterPro" id="IPR000209">
    <property type="entry name" value="Peptidase_S8/S53_dom"/>
</dbReference>
<dbReference type="PROSITE" id="PS51829">
    <property type="entry name" value="P_HOMO_B"/>
    <property type="match status" value="1"/>
</dbReference>
<dbReference type="Pfam" id="PF00082">
    <property type="entry name" value="Peptidase_S8"/>
    <property type="match status" value="1"/>
</dbReference>
<dbReference type="GO" id="GO:0000139">
    <property type="term" value="C:Golgi membrane"/>
    <property type="evidence" value="ECO:0007669"/>
    <property type="project" value="TreeGrafter"/>
</dbReference>
<keyword evidence="5 12" id="KW-0378">Hydrolase</keyword>
<feature type="active site" description="Charge relay system" evidence="11 12">
    <location>
        <position position="186"/>
    </location>
</feature>
<evidence type="ECO:0000256" key="14">
    <source>
        <dbReference type="SAM" id="Phobius"/>
    </source>
</evidence>
<dbReference type="InterPro" id="IPR034182">
    <property type="entry name" value="Kexin/furin"/>
</dbReference>
<evidence type="ECO:0000256" key="10">
    <source>
        <dbReference type="ARBA" id="ARBA00023180"/>
    </source>
</evidence>
<comment type="similarity">
    <text evidence="1">Belongs to the peptidase S8 family. Furin subfamily.</text>
</comment>
<comment type="caution">
    <text evidence="17">The sequence shown here is derived from an EMBL/GenBank/DDBJ whole genome shotgun (WGS) entry which is preliminary data.</text>
</comment>
<organism evidence="17 18">
    <name type="scientific">Powellomyces hirtus</name>
    <dbReference type="NCBI Taxonomy" id="109895"/>
    <lineage>
        <taxon>Eukaryota</taxon>
        <taxon>Fungi</taxon>
        <taxon>Fungi incertae sedis</taxon>
        <taxon>Chytridiomycota</taxon>
        <taxon>Chytridiomycota incertae sedis</taxon>
        <taxon>Chytridiomycetes</taxon>
        <taxon>Spizellomycetales</taxon>
        <taxon>Powellomycetaceae</taxon>
        <taxon>Powellomyces</taxon>
    </lineage>
</organism>
<dbReference type="AlphaFoldDB" id="A0A507DTF6"/>
<evidence type="ECO:0000256" key="3">
    <source>
        <dbReference type="ARBA" id="ARBA00022685"/>
    </source>
</evidence>
<accession>A0A507DTF6</accession>
<reference evidence="17 18" key="1">
    <citation type="journal article" date="2019" name="Sci. Rep.">
        <title>Comparative genomics of chytrid fungi reveal insights into the obligate biotrophic and pathogenic lifestyle of Synchytrium endobioticum.</title>
        <authorList>
            <person name="van de Vossenberg B.T.L.H."/>
            <person name="Warris S."/>
            <person name="Nguyen H.D.T."/>
            <person name="van Gent-Pelzer M.P.E."/>
            <person name="Joly D.L."/>
            <person name="van de Geest H.C."/>
            <person name="Bonants P.J.M."/>
            <person name="Smith D.S."/>
            <person name="Levesque C.A."/>
            <person name="van der Lee T.A.J."/>
        </authorList>
    </citation>
    <scope>NUCLEOTIDE SEQUENCE [LARGE SCALE GENOMIC DNA]</scope>
    <source>
        <strain evidence="17 18">CBS 809.83</strain>
    </source>
</reference>
<dbReference type="GO" id="GO:0005802">
    <property type="term" value="C:trans-Golgi network"/>
    <property type="evidence" value="ECO:0007669"/>
    <property type="project" value="TreeGrafter"/>
</dbReference>
<keyword evidence="14" id="KW-0472">Membrane</keyword>
<keyword evidence="6 12" id="KW-0720">Serine protease</keyword>
<dbReference type="InterPro" id="IPR015500">
    <property type="entry name" value="Peptidase_S8_subtilisin-rel"/>
</dbReference>
<dbReference type="InterPro" id="IPR032815">
    <property type="entry name" value="S8_pro-domain"/>
</dbReference>
<dbReference type="EMBL" id="QEAQ01000152">
    <property type="protein sequence ID" value="TPX54505.1"/>
    <property type="molecule type" value="Genomic_DNA"/>
</dbReference>
<dbReference type="STRING" id="109895.A0A507DTF6"/>
<dbReference type="PANTHER" id="PTHR42884">
    <property type="entry name" value="PROPROTEIN CONVERTASE SUBTILISIN/KEXIN-RELATED"/>
    <property type="match status" value="1"/>
</dbReference>
<keyword evidence="8" id="KW-0865">Zymogen</keyword>
<keyword evidence="18" id="KW-1185">Reference proteome</keyword>
<feature type="active site" description="Charge relay system" evidence="11 12">
    <location>
        <position position="224"/>
    </location>
</feature>
<keyword evidence="14" id="KW-1133">Transmembrane helix</keyword>
<dbReference type="Gene3D" id="2.60.120.260">
    <property type="entry name" value="Galactose-binding domain-like"/>
    <property type="match status" value="1"/>
</dbReference>
<evidence type="ECO:0000256" key="5">
    <source>
        <dbReference type="ARBA" id="ARBA00022801"/>
    </source>
</evidence>
<dbReference type="PROSITE" id="PS00138">
    <property type="entry name" value="SUBTILASE_SER"/>
    <property type="match status" value="1"/>
</dbReference>
<dbReference type="InterPro" id="IPR038466">
    <property type="entry name" value="S8_pro-domain_sf"/>
</dbReference>
<evidence type="ECO:0000256" key="1">
    <source>
        <dbReference type="ARBA" id="ARBA00005325"/>
    </source>
</evidence>
<dbReference type="SUPFAM" id="SSF49785">
    <property type="entry name" value="Galactose-binding domain-like"/>
    <property type="match status" value="1"/>
</dbReference>
<keyword evidence="2 12" id="KW-0645">Protease</keyword>
<dbReference type="GO" id="GO:0004252">
    <property type="term" value="F:serine-type endopeptidase activity"/>
    <property type="evidence" value="ECO:0007669"/>
    <property type="project" value="UniProtKB-UniRule"/>
</dbReference>
<feature type="compositionally biased region" description="Basic and acidic residues" evidence="13">
    <location>
        <begin position="788"/>
        <end position="805"/>
    </location>
</feature>
<feature type="domain" description="P/Homo B" evidence="16">
    <location>
        <begin position="472"/>
        <end position="618"/>
    </location>
</feature>
<gene>
    <name evidence="17" type="ORF">PhCBS80983_g05904</name>
</gene>
<dbReference type="SUPFAM" id="SSF54897">
    <property type="entry name" value="Protease propeptides/inhibitors"/>
    <property type="match status" value="1"/>
</dbReference>
<protein>
    <recommendedName>
        <fullName evidence="16">P/Homo B domain-containing protein</fullName>
    </recommendedName>
</protein>
<evidence type="ECO:0000256" key="7">
    <source>
        <dbReference type="ARBA" id="ARBA00022837"/>
    </source>
</evidence>
<evidence type="ECO:0000256" key="11">
    <source>
        <dbReference type="PIRSR" id="PIRSR615500-1"/>
    </source>
</evidence>
<keyword evidence="3" id="KW-0165">Cleavage on pair of basic residues</keyword>
<dbReference type="PANTHER" id="PTHR42884:SF14">
    <property type="entry name" value="NEUROENDOCRINE CONVERTASE 1"/>
    <property type="match status" value="1"/>
</dbReference>
<evidence type="ECO:0000256" key="2">
    <source>
        <dbReference type="ARBA" id="ARBA00022670"/>
    </source>
</evidence>
<evidence type="ECO:0000256" key="4">
    <source>
        <dbReference type="ARBA" id="ARBA00022729"/>
    </source>
</evidence>
<dbReference type="Gene3D" id="3.30.70.850">
    <property type="entry name" value="Peptidase S8, pro-domain"/>
    <property type="match status" value="1"/>
</dbReference>
<dbReference type="PRINTS" id="PR00723">
    <property type="entry name" value="SUBTILISIN"/>
</dbReference>
<feature type="compositionally biased region" description="Polar residues" evidence="13">
    <location>
        <begin position="724"/>
        <end position="738"/>
    </location>
</feature>
<name>A0A507DTF6_9FUNG</name>
<evidence type="ECO:0000256" key="12">
    <source>
        <dbReference type="PROSITE-ProRule" id="PRU01240"/>
    </source>
</evidence>
<dbReference type="FunFam" id="3.40.50.200:FF:000021">
    <property type="entry name" value="Proprotein convertase subtilisin/kexin type 5a"/>
    <property type="match status" value="1"/>
</dbReference>
<feature type="region of interest" description="Disordered" evidence="13">
    <location>
        <begin position="679"/>
        <end position="738"/>
    </location>
</feature>
<dbReference type="InterPro" id="IPR002884">
    <property type="entry name" value="P_dom"/>
</dbReference>
<feature type="transmembrane region" description="Helical" evidence="14">
    <location>
        <begin position="649"/>
        <end position="669"/>
    </location>
</feature>
<evidence type="ECO:0000256" key="9">
    <source>
        <dbReference type="ARBA" id="ARBA00023157"/>
    </source>
</evidence>